<dbReference type="InterPro" id="IPR037523">
    <property type="entry name" value="VOC_core"/>
</dbReference>
<dbReference type="Proteomes" id="UP000287447">
    <property type="component" value="Unassembled WGS sequence"/>
</dbReference>
<dbReference type="CDD" id="cd08349">
    <property type="entry name" value="BLMA_like"/>
    <property type="match status" value="1"/>
</dbReference>
<sequence length="126" mass="14026">MSSEPVNVAIPILPSSDTAAAVAFWQGLGFEIGHVFGAENEGGGYGIVRDGEVEFHFLDMADSHVAQNTSCYIRVSDVDAWFDRLAPKVKAPARVSEEPLDREWGMREFYIWDRDGVLFKFGQVLD</sequence>
<evidence type="ECO:0000256" key="2">
    <source>
        <dbReference type="ARBA" id="ARBA00021572"/>
    </source>
</evidence>
<keyword evidence="3" id="KW-0046">Antibiotic resistance</keyword>
<dbReference type="EMBL" id="SADE01000001">
    <property type="protein sequence ID" value="RVU38820.1"/>
    <property type="molecule type" value="Genomic_DNA"/>
</dbReference>
<evidence type="ECO:0000313" key="5">
    <source>
        <dbReference type="EMBL" id="RVU38820.1"/>
    </source>
</evidence>
<evidence type="ECO:0000256" key="3">
    <source>
        <dbReference type="ARBA" id="ARBA00023251"/>
    </source>
</evidence>
<gene>
    <name evidence="5" type="ORF">EOI86_06010</name>
</gene>
<dbReference type="OrthoDB" id="9791602at2"/>
<keyword evidence="6" id="KW-1185">Reference proteome</keyword>
<proteinExistence type="inferred from homology"/>
<protein>
    <recommendedName>
        <fullName evidence="2">Bleomycin resistance protein</fullName>
    </recommendedName>
</protein>
<evidence type="ECO:0000259" key="4">
    <source>
        <dbReference type="PROSITE" id="PS51819"/>
    </source>
</evidence>
<dbReference type="SUPFAM" id="SSF54593">
    <property type="entry name" value="Glyoxalase/Bleomycin resistance protein/Dihydroxybiphenyl dioxygenase"/>
    <property type="match status" value="1"/>
</dbReference>
<dbReference type="InterPro" id="IPR004360">
    <property type="entry name" value="Glyas_Fos-R_dOase_dom"/>
</dbReference>
<dbReference type="InterPro" id="IPR029068">
    <property type="entry name" value="Glyas_Bleomycin-R_OHBP_Dase"/>
</dbReference>
<dbReference type="AlphaFoldDB" id="A0A3S2ZBJ7"/>
<accession>A0A3S2ZBJ7</accession>
<name>A0A3S2ZBJ7_9PROT</name>
<evidence type="ECO:0000313" key="6">
    <source>
        <dbReference type="Proteomes" id="UP000287447"/>
    </source>
</evidence>
<organism evidence="5 6">
    <name type="scientific">Hwanghaeella grinnelliae</name>
    <dbReference type="NCBI Taxonomy" id="2500179"/>
    <lineage>
        <taxon>Bacteria</taxon>
        <taxon>Pseudomonadati</taxon>
        <taxon>Pseudomonadota</taxon>
        <taxon>Alphaproteobacteria</taxon>
        <taxon>Rhodospirillales</taxon>
        <taxon>Rhodospirillaceae</taxon>
        <taxon>Hwanghaeella</taxon>
    </lineage>
</organism>
<dbReference type="RefSeq" id="WP_127764192.1">
    <property type="nucleotide sequence ID" value="NZ_SADE01000001.1"/>
</dbReference>
<dbReference type="PROSITE" id="PS51819">
    <property type="entry name" value="VOC"/>
    <property type="match status" value="1"/>
</dbReference>
<reference evidence="6" key="1">
    <citation type="submission" date="2019-01" db="EMBL/GenBank/DDBJ databases">
        <title>Gri0909 isolated from a small marine red alga.</title>
        <authorList>
            <person name="Kim J."/>
            <person name="Jeong S.E."/>
            <person name="Jeon C.O."/>
        </authorList>
    </citation>
    <scope>NUCLEOTIDE SEQUENCE [LARGE SCALE GENOMIC DNA]</scope>
    <source>
        <strain evidence="6">Gri0909</strain>
    </source>
</reference>
<dbReference type="GO" id="GO:0046677">
    <property type="term" value="P:response to antibiotic"/>
    <property type="evidence" value="ECO:0007669"/>
    <property type="project" value="UniProtKB-KW"/>
</dbReference>
<comment type="caution">
    <text evidence="5">The sequence shown here is derived from an EMBL/GenBank/DDBJ whole genome shotgun (WGS) entry which is preliminary data.</text>
</comment>
<dbReference type="Pfam" id="PF00903">
    <property type="entry name" value="Glyoxalase"/>
    <property type="match status" value="1"/>
</dbReference>
<dbReference type="InterPro" id="IPR000335">
    <property type="entry name" value="Bleomycin-R"/>
</dbReference>
<evidence type="ECO:0000256" key="1">
    <source>
        <dbReference type="ARBA" id="ARBA00011051"/>
    </source>
</evidence>
<feature type="domain" description="VOC" evidence="4">
    <location>
        <begin position="4"/>
        <end position="124"/>
    </location>
</feature>
<dbReference type="Gene3D" id="3.10.180.10">
    <property type="entry name" value="2,3-Dihydroxybiphenyl 1,2-Dioxygenase, domain 1"/>
    <property type="match status" value="1"/>
</dbReference>
<comment type="similarity">
    <text evidence="1">Belongs to the bleomycin resistance protein family.</text>
</comment>